<keyword evidence="3" id="KW-0520">NAD</keyword>
<proteinExistence type="inferred from homology"/>
<dbReference type="EMBL" id="VMNW02000005">
    <property type="protein sequence ID" value="KAA9165581.1"/>
    <property type="molecule type" value="Genomic_DNA"/>
</dbReference>
<dbReference type="NCBIfam" id="TIGR03971">
    <property type="entry name" value="SDR_subfam_1"/>
    <property type="match status" value="1"/>
</dbReference>
<sequence>MGKVDGKVAFITGAARGQGRSHAVRLAREGADIIAVDTTAKVESVPYSLATAEDLAETVRQVESAGRRIVAKEADVRDSAALADAVNEGVAKFGRLDIVLANAGISSPAPTLEMSDETWQDMIDINLTGVWKSIKASVPHIIKGGRGGAVVITSSLAAIYANPNTAHYSAAKAGLVMLMKVLAKELAEHSIRVNTVHPTTVATEMILNDATYRLFRPDLEAPTRADFEVAARELNRLPVAALEPEDITNAIMYLVSDDARYVTGATQVIDAGGAI</sequence>
<evidence type="ECO:0000313" key="6">
    <source>
        <dbReference type="Proteomes" id="UP000319769"/>
    </source>
</evidence>
<dbReference type="PRINTS" id="PR00081">
    <property type="entry name" value="GDHRDH"/>
</dbReference>
<dbReference type="RefSeq" id="WP_144748634.1">
    <property type="nucleotide sequence ID" value="NZ_VMNW02000005.1"/>
</dbReference>
<name>A0A5N0VLU2_9PSEU</name>
<dbReference type="OrthoDB" id="3206777at2"/>
<dbReference type="Pfam" id="PF00106">
    <property type="entry name" value="adh_short"/>
    <property type="match status" value="1"/>
</dbReference>
<dbReference type="FunFam" id="3.40.50.720:FF:000084">
    <property type="entry name" value="Short-chain dehydrogenase reductase"/>
    <property type="match status" value="1"/>
</dbReference>
<dbReference type="GO" id="GO:0016491">
    <property type="term" value="F:oxidoreductase activity"/>
    <property type="evidence" value="ECO:0007669"/>
    <property type="project" value="UniProtKB-KW"/>
</dbReference>
<gene>
    <name evidence="5" type="ORF">FPZ12_005810</name>
</gene>
<dbReference type="InterPro" id="IPR020904">
    <property type="entry name" value="Sc_DH/Rdtase_CS"/>
</dbReference>
<dbReference type="AlphaFoldDB" id="A0A5N0VLU2"/>
<keyword evidence="6" id="KW-1185">Reference proteome</keyword>
<protein>
    <submittedName>
        <fullName evidence="5">Mycofactocin-coupled SDR family oxidoreductase</fullName>
    </submittedName>
</protein>
<dbReference type="InterPro" id="IPR002347">
    <property type="entry name" value="SDR_fam"/>
</dbReference>
<keyword evidence="2" id="KW-0560">Oxidoreductase</keyword>
<dbReference type="Gene3D" id="3.40.50.720">
    <property type="entry name" value="NAD(P)-binding Rossmann-like Domain"/>
    <property type="match status" value="1"/>
</dbReference>
<dbReference type="PROSITE" id="PS00061">
    <property type="entry name" value="ADH_SHORT"/>
    <property type="match status" value="1"/>
</dbReference>
<dbReference type="NCBIfam" id="NF009467">
    <property type="entry name" value="PRK12826.1-3"/>
    <property type="match status" value="1"/>
</dbReference>
<evidence type="ECO:0000256" key="4">
    <source>
        <dbReference type="RuleBase" id="RU000363"/>
    </source>
</evidence>
<comment type="caution">
    <text evidence="5">The sequence shown here is derived from an EMBL/GenBank/DDBJ whole genome shotgun (WGS) entry which is preliminary data.</text>
</comment>
<organism evidence="5 6">
    <name type="scientific">Amycolatopsis acidicola</name>
    <dbReference type="NCBI Taxonomy" id="2596893"/>
    <lineage>
        <taxon>Bacteria</taxon>
        <taxon>Bacillati</taxon>
        <taxon>Actinomycetota</taxon>
        <taxon>Actinomycetes</taxon>
        <taxon>Pseudonocardiales</taxon>
        <taxon>Pseudonocardiaceae</taxon>
        <taxon>Amycolatopsis</taxon>
    </lineage>
</organism>
<evidence type="ECO:0000313" key="5">
    <source>
        <dbReference type="EMBL" id="KAA9165581.1"/>
    </source>
</evidence>
<dbReference type="PANTHER" id="PTHR24321:SF8">
    <property type="entry name" value="ESTRADIOL 17-BETA-DEHYDROGENASE 8-RELATED"/>
    <property type="match status" value="1"/>
</dbReference>
<dbReference type="CDD" id="cd05233">
    <property type="entry name" value="SDR_c"/>
    <property type="match status" value="1"/>
</dbReference>
<dbReference type="Proteomes" id="UP000319769">
    <property type="component" value="Unassembled WGS sequence"/>
</dbReference>
<accession>A0A5N0VLU2</accession>
<evidence type="ECO:0000256" key="1">
    <source>
        <dbReference type="ARBA" id="ARBA00006484"/>
    </source>
</evidence>
<dbReference type="PANTHER" id="PTHR24321">
    <property type="entry name" value="DEHYDROGENASES, SHORT CHAIN"/>
    <property type="match status" value="1"/>
</dbReference>
<evidence type="ECO:0000256" key="3">
    <source>
        <dbReference type="ARBA" id="ARBA00023027"/>
    </source>
</evidence>
<evidence type="ECO:0000256" key="2">
    <source>
        <dbReference type="ARBA" id="ARBA00023002"/>
    </source>
</evidence>
<dbReference type="InterPro" id="IPR036291">
    <property type="entry name" value="NAD(P)-bd_dom_sf"/>
</dbReference>
<reference evidence="5" key="1">
    <citation type="submission" date="2019-09" db="EMBL/GenBank/DDBJ databases">
        <authorList>
            <person name="Teo W.F.A."/>
            <person name="Duangmal K."/>
        </authorList>
    </citation>
    <scope>NUCLEOTIDE SEQUENCE [LARGE SCALE GENOMIC DNA]</scope>
    <source>
        <strain evidence="5">K81G1</strain>
    </source>
</reference>
<dbReference type="InterPro" id="IPR023985">
    <property type="entry name" value="SDR_subfam_1"/>
</dbReference>
<dbReference type="SUPFAM" id="SSF51735">
    <property type="entry name" value="NAD(P)-binding Rossmann-fold domains"/>
    <property type="match status" value="1"/>
</dbReference>
<comment type="similarity">
    <text evidence="1 4">Belongs to the short-chain dehydrogenases/reductases (SDR) family.</text>
</comment>
<dbReference type="PRINTS" id="PR00080">
    <property type="entry name" value="SDRFAMILY"/>
</dbReference>